<evidence type="ECO:0000313" key="5">
    <source>
        <dbReference type="EnsemblPlants" id="Kaladp0011s0683.1.v1.1"/>
    </source>
</evidence>
<name>A0A7N0RHC4_KALFE</name>
<dbReference type="SUPFAM" id="SSF54654">
    <property type="entry name" value="CI-2 family of serine protease inhibitors"/>
    <property type="match status" value="1"/>
</dbReference>
<dbReference type="Proteomes" id="UP000594263">
    <property type="component" value="Unplaced"/>
</dbReference>
<dbReference type="EnsemblPlants" id="Kaladp0011s0683.1.v1.1">
    <property type="protein sequence ID" value="Kaladp0011s0683.1.v1.1"/>
    <property type="gene ID" value="Kaladp0011s0683.v1.1"/>
</dbReference>
<dbReference type="GO" id="GO:0004867">
    <property type="term" value="F:serine-type endopeptidase inhibitor activity"/>
    <property type="evidence" value="ECO:0007669"/>
    <property type="project" value="UniProtKB-KW"/>
</dbReference>
<dbReference type="PANTHER" id="PTHR33091">
    <property type="entry name" value="PROTEIN, PUTATIVE, EXPRESSED-RELATED"/>
    <property type="match status" value="1"/>
</dbReference>
<keyword evidence="2" id="KW-0646">Protease inhibitor</keyword>
<dbReference type="PANTHER" id="PTHR33091:SF29">
    <property type="entry name" value="SUBTILISIN INHIBITOR 1"/>
    <property type="match status" value="1"/>
</dbReference>
<comment type="similarity">
    <text evidence="1">Belongs to the protease inhibitor I13 (potato type I serine protease inhibitor) family.</text>
</comment>
<dbReference type="GO" id="GO:0009611">
    <property type="term" value="P:response to wounding"/>
    <property type="evidence" value="ECO:0007669"/>
    <property type="project" value="InterPro"/>
</dbReference>
<dbReference type="InterPro" id="IPR000864">
    <property type="entry name" value="Prot_inh_pot1"/>
</dbReference>
<evidence type="ECO:0000256" key="3">
    <source>
        <dbReference type="ARBA" id="ARBA00022900"/>
    </source>
</evidence>
<dbReference type="Gene3D" id="3.30.10.10">
    <property type="entry name" value="Trypsin Inhibitor V, subunit A"/>
    <property type="match status" value="1"/>
</dbReference>
<keyword evidence="6" id="KW-1185">Reference proteome</keyword>
<evidence type="ECO:0000313" key="6">
    <source>
        <dbReference type="Proteomes" id="UP000594263"/>
    </source>
</evidence>
<sequence>MSENSQQIKGSDPPPPPIPVDLGWEALMGSKNREPAKKTWPELVGTPAGEAERKVKEEMEGANIFVVPADAFVTADYRTDRVRLYVDGAGNVVRPPRIG</sequence>
<feature type="region of interest" description="Disordered" evidence="4">
    <location>
        <begin position="1"/>
        <end position="22"/>
    </location>
</feature>
<dbReference type="PROSITE" id="PS00285">
    <property type="entry name" value="POTATO_INHIBITOR"/>
    <property type="match status" value="1"/>
</dbReference>
<dbReference type="Pfam" id="PF00280">
    <property type="entry name" value="potato_inhibit"/>
    <property type="match status" value="1"/>
</dbReference>
<keyword evidence="3" id="KW-0722">Serine protease inhibitor</keyword>
<dbReference type="InterPro" id="IPR036354">
    <property type="entry name" value="Prot_inh_pot1_sf"/>
</dbReference>
<reference evidence="5" key="1">
    <citation type="submission" date="2021-01" db="UniProtKB">
        <authorList>
            <consortium name="EnsemblPlants"/>
        </authorList>
    </citation>
    <scope>IDENTIFICATION</scope>
</reference>
<accession>A0A7N0RHC4</accession>
<proteinExistence type="inferred from homology"/>
<dbReference type="PRINTS" id="PR00292">
    <property type="entry name" value="POTATOINHBTR"/>
</dbReference>
<evidence type="ECO:0000256" key="1">
    <source>
        <dbReference type="ARBA" id="ARBA00008210"/>
    </source>
</evidence>
<evidence type="ECO:0000256" key="2">
    <source>
        <dbReference type="ARBA" id="ARBA00022690"/>
    </source>
</evidence>
<evidence type="ECO:0000256" key="4">
    <source>
        <dbReference type="SAM" id="MobiDB-lite"/>
    </source>
</evidence>
<organism evidence="5 6">
    <name type="scientific">Kalanchoe fedtschenkoi</name>
    <name type="common">Lavender scallops</name>
    <name type="synonym">South American air plant</name>
    <dbReference type="NCBI Taxonomy" id="63787"/>
    <lineage>
        <taxon>Eukaryota</taxon>
        <taxon>Viridiplantae</taxon>
        <taxon>Streptophyta</taxon>
        <taxon>Embryophyta</taxon>
        <taxon>Tracheophyta</taxon>
        <taxon>Spermatophyta</taxon>
        <taxon>Magnoliopsida</taxon>
        <taxon>eudicotyledons</taxon>
        <taxon>Gunneridae</taxon>
        <taxon>Pentapetalae</taxon>
        <taxon>Saxifragales</taxon>
        <taxon>Crassulaceae</taxon>
        <taxon>Kalanchoe</taxon>
    </lineage>
</organism>
<dbReference type="OMA" id="KQSWPEC"/>
<dbReference type="Gramene" id="Kaladp0011s0683.1.v1.1">
    <property type="protein sequence ID" value="Kaladp0011s0683.1.v1.1"/>
    <property type="gene ID" value="Kaladp0011s0683.v1.1"/>
</dbReference>
<evidence type="ECO:0008006" key="7">
    <source>
        <dbReference type="Google" id="ProtNLM"/>
    </source>
</evidence>
<protein>
    <recommendedName>
        <fullName evidence="7">Subtilisin inhibitor 1</fullName>
    </recommendedName>
</protein>
<dbReference type="AlphaFoldDB" id="A0A7N0RHC4"/>